<dbReference type="GO" id="GO:0005975">
    <property type="term" value="P:carbohydrate metabolic process"/>
    <property type="evidence" value="ECO:0007669"/>
    <property type="project" value="InterPro"/>
</dbReference>
<dbReference type="PANTHER" id="PTHR32092:SF5">
    <property type="entry name" value="6-PHOSPHO-BETA-GLUCOSIDASE"/>
    <property type="match status" value="1"/>
</dbReference>
<dbReference type="Pfam" id="PF02056">
    <property type="entry name" value="Glyco_hydro_4"/>
    <property type="match status" value="1"/>
</dbReference>
<dbReference type="Gene3D" id="3.40.50.720">
    <property type="entry name" value="NAD(P)-binding Rossmann-like Domain"/>
    <property type="match status" value="1"/>
</dbReference>
<dbReference type="InterPro" id="IPR036291">
    <property type="entry name" value="NAD(P)-bd_dom_sf"/>
</dbReference>
<reference evidence="2 3" key="1">
    <citation type="submission" date="2018-06" db="EMBL/GenBank/DDBJ databases">
        <authorList>
            <consortium name="Pathogen Informatics"/>
            <person name="Doyle S."/>
        </authorList>
    </citation>
    <scope>NUCLEOTIDE SEQUENCE [LARGE SCALE GENOMIC DNA]</scope>
    <source>
        <strain evidence="2 3">NCTC10764</strain>
    </source>
</reference>
<proteinExistence type="predicted"/>
<protein>
    <submittedName>
        <fullName evidence="2">6-phospho-beta-glucosidase</fullName>
        <ecNumber evidence="2">3.2.1.86</ecNumber>
    </submittedName>
</protein>
<dbReference type="GO" id="GO:0008706">
    <property type="term" value="F:6-phospho-beta-glucosidase activity"/>
    <property type="evidence" value="ECO:0007669"/>
    <property type="project" value="UniProtKB-EC"/>
</dbReference>
<dbReference type="AlphaFoldDB" id="A0A376J509"/>
<keyword evidence="2" id="KW-0326">Glycosidase</keyword>
<dbReference type="InterPro" id="IPR001088">
    <property type="entry name" value="Glyco_hydro_4"/>
</dbReference>
<evidence type="ECO:0000313" key="2">
    <source>
        <dbReference type="EMBL" id="STE55261.1"/>
    </source>
</evidence>
<name>A0A376J509_ECOLX</name>
<sequence>MSQKLKVVTIGGGSSYTPELLEGFIKRYHELPVSELWLVDVEGGKAKLDIIFDLCQRMIDNAGVPMKLYKTLGSPRSIERC</sequence>
<dbReference type="SUPFAM" id="SSF51735">
    <property type="entry name" value="NAD(P)-binding Rossmann-fold domains"/>
    <property type="match status" value="1"/>
</dbReference>
<dbReference type="EC" id="3.2.1.86" evidence="2"/>
<keyword evidence="1" id="KW-0520">NAD</keyword>
<evidence type="ECO:0000313" key="3">
    <source>
        <dbReference type="Proteomes" id="UP000255201"/>
    </source>
</evidence>
<dbReference type="EMBL" id="UFZL01000001">
    <property type="protein sequence ID" value="STE55261.1"/>
    <property type="molecule type" value="Genomic_DNA"/>
</dbReference>
<keyword evidence="2" id="KW-0378">Hydrolase</keyword>
<accession>A0A376J509</accession>
<gene>
    <name evidence="2" type="primary">celF_1</name>
    <name evidence="2" type="ORF">NCTC10764_01802</name>
</gene>
<dbReference type="PANTHER" id="PTHR32092">
    <property type="entry name" value="6-PHOSPHO-BETA-GLUCOSIDASE-RELATED"/>
    <property type="match status" value="1"/>
</dbReference>
<dbReference type="Proteomes" id="UP000255201">
    <property type="component" value="Unassembled WGS sequence"/>
</dbReference>
<evidence type="ECO:0000256" key="1">
    <source>
        <dbReference type="ARBA" id="ARBA00023027"/>
    </source>
</evidence>
<organism evidence="2 3">
    <name type="scientific">Escherichia coli</name>
    <dbReference type="NCBI Taxonomy" id="562"/>
    <lineage>
        <taxon>Bacteria</taxon>
        <taxon>Pseudomonadati</taxon>
        <taxon>Pseudomonadota</taxon>
        <taxon>Gammaproteobacteria</taxon>
        <taxon>Enterobacterales</taxon>
        <taxon>Enterobacteriaceae</taxon>
        <taxon>Escherichia</taxon>
    </lineage>
</organism>